<dbReference type="SUPFAM" id="SSF53474">
    <property type="entry name" value="alpha/beta-Hydrolases"/>
    <property type="match status" value="1"/>
</dbReference>
<evidence type="ECO:0000259" key="1">
    <source>
        <dbReference type="PROSITE" id="PS51043"/>
    </source>
</evidence>
<organism evidence="2 3">
    <name type="scientific">Eremothecium cymbalariae (strain CBS 270.75 / DBVPG 7215 / KCTC 17166 / NRRL Y-17582)</name>
    <name type="common">Yeast</name>
    <dbReference type="NCBI Taxonomy" id="931890"/>
    <lineage>
        <taxon>Eukaryota</taxon>
        <taxon>Fungi</taxon>
        <taxon>Dikarya</taxon>
        <taxon>Ascomycota</taxon>
        <taxon>Saccharomycotina</taxon>
        <taxon>Saccharomycetes</taxon>
        <taxon>Saccharomycetales</taxon>
        <taxon>Saccharomycetaceae</taxon>
        <taxon>Eremothecium</taxon>
    </lineage>
</organism>
<evidence type="ECO:0000313" key="2">
    <source>
        <dbReference type="EMBL" id="AET40333.1"/>
    </source>
</evidence>
<dbReference type="PROSITE" id="PS51043">
    <property type="entry name" value="DDHD"/>
    <property type="match status" value="1"/>
</dbReference>
<dbReference type="GO" id="GO:0008374">
    <property type="term" value="F:O-acyltransferase activity"/>
    <property type="evidence" value="ECO:0007669"/>
    <property type="project" value="InterPro"/>
</dbReference>
<dbReference type="OMA" id="RWFYAID"/>
<protein>
    <recommendedName>
        <fullName evidence="1">DDHD domain-containing protein</fullName>
    </recommendedName>
</protein>
<dbReference type="InterPro" id="IPR055555">
    <property type="entry name" value="PA-PLA1_DUF7131"/>
</dbReference>
<dbReference type="HOGENOM" id="CLU_007365_0_0_1"/>
<dbReference type="GO" id="GO:0008970">
    <property type="term" value="F:phospholipase A1 activity"/>
    <property type="evidence" value="ECO:0007669"/>
    <property type="project" value="EnsemblFungi"/>
</dbReference>
<dbReference type="Pfam" id="PF02862">
    <property type="entry name" value="DDHD"/>
    <property type="match status" value="2"/>
</dbReference>
<dbReference type="Pfam" id="PF23465">
    <property type="entry name" value="DUF7131"/>
    <property type="match status" value="1"/>
</dbReference>
<evidence type="ECO:0000313" key="3">
    <source>
        <dbReference type="Proteomes" id="UP000006790"/>
    </source>
</evidence>
<keyword evidence="3" id="KW-1185">Reference proteome</keyword>
<dbReference type="InterPro" id="IPR058055">
    <property type="entry name" value="PA-PLA1"/>
</dbReference>
<dbReference type="GO" id="GO:0032048">
    <property type="term" value="P:cardiolipin metabolic process"/>
    <property type="evidence" value="ECO:0007669"/>
    <property type="project" value="EnsemblFungi"/>
</dbReference>
<dbReference type="OrthoDB" id="69269at2759"/>
<gene>
    <name evidence="2" type="ordered locus">Ecym_5596</name>
</gene>
<proteinExistence type="predicted"/>
<dbReference type="FunCoup" id="I6NE41">
    <property type="interactions" value="3"/>
</dbReference>
<dbReference type="Pfam" id="PF23463">
    <property type="entry name" value="WWE_2"/>
    <property type="match status" value="1"/>
</dbReference>
<dbReference type="GeneID" id="11468701"/>
<dbReference type="eggNOG" id="KOG2308">
    <property type="taxonomic scope" value="Eukaryota"/>
</dbReference>
<accession>I6NE41</accession>
<dbReference type="InParanoid" id="I6NE41"/>
<dbReference type="InterPro" id="IPR057826">
    <property type="entry name" value="WWE_C20G8.02"/>
</dbReference>
<sequence>MRFNNRTQLVFLISRVFNRHCSTEVRWFYAADVPLKKPFESSYKPKLAPKKFIPFSHNDSERLERFYQLNKEYSLPISVNEDYLFEVSLNTRQLMPSYWEGPIYEVRRGEWFNSDNMPLDENLVREIENYILQCDEGHDLFKLEGDYEEGKYVLFVGDKKTEAILIPELYGGSLQLSLLRNNNFMPIGFSKVSKGYSEQRHGVLMKAALDLEHQVIGQTKHLGKISDMLNWEFLDLLYGSNKKILDEHADTVMKEEMEVDYRTNDEEEPATKPQSNYREVDHLVFCVHGIGQSLGKKYEYVNFAHTVNLLRNNLKQVYSKSDRLKQLNKNDALTKDWESNSRIQVLPITWRHHIGINTEDLDSTIDSTELPTLLDITVDGIRPLRKLFGDIALDVLIYTEEYYQDLIMRNVCDRLNRTFAKFCENNPSFNRKVSLIGHSLGSLILFDLLSKHDKYPLDFEVENFFTIGSPLGVFKLIQQTKIGSYTDSDTEPHSDLKVARPKCKELYNLFHSCDPIAYRMEPLIDKRFAQYRQHIIESATQNQFTVKVKELGDTFKYDANAELTKMPEALFKKIIKLNSFGRVDYSPEVKPWESDTLSAIKAHVSYFEEEDIADFLLECLLRIRSPVTEQFCKVEKK</sequence>
<dbReference type="RefSeq" id="XP_003647150.1">
    <property type="nucleotide sequence ID" value="XM_003647102.1"/>
</dbReference>
<dbReference type="GO" id="GO:0046337">
    <property type="term" value="P:phosphatidylethanolamine metabolic process"/>
    <property type="evidence" value="ECO:0007669"/>
    <property type="project" value="EnsemblFungi"/>
</dbReference>
<dbReference type="STRING" id="931890.I6NE41"/>
<dbReference type="KEGG" id="erc:Ecym_5596"/>
<name>I6NE41_ERECY</name>
<dbReference type="PANTHER" id="PTHR23509">
    <property type="entry name" value="PA-PL1 PHOSPHOLIPASE FAMILY"/>
    <property type="match status" value="1"/>
</dbReference>
<dbReference type="PANTHER" id="PTHR23509:SF10">
    <property type="entry name" value="LD21067P"/>
    <property type="match status" value="1"/>
</dbReference>
<feature type="domain" description="DDHD" evidence="1">
    <location>
        <begin position="457"/>
        <end position="622"/>
    </location>
</feature>
<dbReference type="Gene3D" id="3.40.50.1820">
    <property type="entry name" value="alpha/beta hydrolase"/>
    <property type="match status" value="1"/>
</dbReference>
<dbReference type="GO" id="GO:0046872">
    <property type="term" value="F:metal ion binding"/>
    <property type="evidence" value="ECO:0007669"/>
    <property type="project" value="InterPro"/>
</dbReference>
<dbReference type="InterPro" id="IPR029058">
    <property type="entry name" value="AB_hydrolase_fold"/>
</dbReference>
<dbReference type="Proteomes" id="UP000006790">
    <property type="component" value="Chromosome 5"/>
</dbReference>
<dbReference type="AlphaFoldDB" id="I6NE41"/>
<reference evidence="2 3" key="1">
    <citation type="journal article" date="2011" name="G3 (Bethesda)">
        <title>Genome evolution in the Eremothecium clade of the Saccharomyces complex revealed by comparative genomics.</title>
        <authorList>
            <person name="Wendland J."/>
            <person name="Walther A."/>
        </authorList>
    </citation>
    <scope>NUCLEOTIDE SEQUENCE [LARGE SCALE GENOMIC DNA]</scope>
    <source>
        <strain evidence="3">CBS 270.75 / DBVPG 7215 / KCTC 17166 / NRRL Y-17582</strain>
    </source>
</reference>
<dbReference type="InterPro" id="IPR004177">
    <property type="entry name" value="DDHD_dom"/>
</dbReference>
<dbReference type="EMBL" id="CP002501">
    <property type="protein sequence ID" value="AET40333.1"/>
    <property type="molecule type" value="Genomic_DNA"/>
</dbReference>
<dbReference type="GO" id="GO:0005759">
    <property type="term" value="C:mitochondrial matrix"/>
    <property type="evidence" value="ECO:0007669"/>
    <property type="project" value="EnsemblFungi"/>
</dbReference>
<dbReference type="SMART" id="SM01127">
    <property type="entry name" value="DDHD"/>
    <property type="match status" value="1"/>
</dbReference>